<proteinExistence type="predicted"/>
<reference evidence="1" key="1">
    <citation type="journal article" date="2023" name="Nat. Commun.">
        <title>Diploid and tetraploid genomes of Acorus and the evolution of monocots.</title>
        <authorList>
            <person name="Ma L."/>
            <person name="Liu K.W."/>
            <person name="Li Z."/>
            <person name="Hsiao Y.Y."/>
            <person name="Qi Y."/>
            <person name="Fu T."/>
            <person name="Tang G.D."/>
            <person name="Zhang D."/>
            <person name="Sun W.H."/>
            <person name="Liu D.K."/>
            <person name="Li Y."/>
            <person name="Chen G.Z."/>
            <person name="Liu X.D."/>
            <person name="Liao X.Y."/>
            <person name="Jiang Y.T."/>
            <person name="Yu X."/>
            <person name="Hao Y."/>
            <person name="Huang J."/>
            <person name="Zhao X.W."/>
            <person name="Ke S."/>
            <person name="Chen Y.Y."/>
            <person name="Wu W.L."/>
            <person name="Hsu J.L."/>
            <person name="Lin Y.F."/>
            <person name="Huang M.D."/>
            <person name="Li C.Y."/>
            <person name="Huang L."/>
            <person name="Wang Z.W."/>
            <person name="Zhao X."/>
            <person name="Zhong W.Y."/>
            <person name="Peng D.H."/>
            <person name="Ahmad S."/>
            <person name="Lan S."/>
            <person name="Zhang J.S."/>
            <person name="Tsai W.C."/>
            <person name="Van de Peer Y."/>
            <person name="Liu Z.J."/>
        </authorList>
    </citation>
    <scope>NUCLEOTIDE SEQUENCE</scope>
    <source>
        <strain evidence="1">SCP</strain>
    </source>
</reference>
<reference evidence="1" key="2">
    <citation type="submission" date="2023-06" db="EMBL/GenBank/DDBJ databases">
        <authorList>
            <person name="Ma L."/>
            <person name="Liu K.-W."/>
            <person name="Li Z."/>
            <person name="Hsiao Y.-Y."/>
            <person name="Qi Y."/>
            <person name="Fu T."/>
            <person name="Tang G."/>
            <person name="Zhang D."/>
            <person name="Sun W.-H."/>
            <person name="Liu D.-K."/>
            <person name="Li Y."/>
            <person name="Chen G.-Z."/>
            <person name="Liu X.-D."/>
            <person name="Liao X.-Y."/>
            <person name="Jiang Y.-T."/>
            <person name="Yu X."/>
            <person name="Hao Y."/>
            <person name="Huang J."/>
            <person name="Zhao X.-W."/>
            <person name="Ke S."/>
            <person name="Chen Y.-Y."/>
            <person name="Wu W.-L."/>
            <person name="Hsu J.-L."/>
            <person name="Lin Y.-F."/>
            <person name="Huang M.-D."/>
            <person name="Li C.-Y."/>
            <person name="Huang L."/>
            <person name="Wang Z.-W."/>
            <person name="Zhao X."/>
            <person name="Zhong W.-Y."/>
            <person name="Peng D.-H."/>
            <person name="Ahmad S."/>
            <person name="Lan S."/>
            <person name="Zhang J.-S."/>
            <person name="Tsai W.-C."/>
            <person name="Van De Peer Y."/>
            <person name="Liu Z.-J."/>
        </authorList>
    </citation>
    <scope>NUCLEOTIDE SEQUENCE</scope>
    <source>
        <strain evidence="1">SCP</strain>
        <tissue evidence="1">Leaves</tissue>
    </source>
</reference>
<sequence>MQRIPEGRGGGGGRGRRQPVLLQHGVLVDGMTWLLNSPEESLGFILAGRGFDVWIANSRGTRWSWGHVSLDSSDSAYWQWSWDELVAYDLPAIFDFVYQQTGQKLDYVGRSMRTLIALAYVFEGRLIDKLRSAASLSPVAYLTHMTTPIGILAAKAFIGEITTGLGIAEFNPKGMPVTNFLKTLCKNPGIGCYDLMTSFIGKNYCLNESTVEVFLKYEPQSTSTRNMVHLAQTFRDGSVSKYDYERKYMNMRYYGQTKAPVYKMSSIHVDVPMLLSYGGRDDSGDVELLLDSLKFHSPLRPRRLHHRRLRQGFRLRCYHPILQH</sequence>
<dbReference type="SUPFAM" id="SSF53474">
    <property type="entry name" value="alpha/beta-Hydrolases"/>
    <property type="match status" value="1"/>
</dbReference>
<accession>A0AAV9B7K6</accession>
<protein>
    <submittedName>
        <fullName evidence="1">Triacylglycerol lipase 2</fullName>
    </submittedName>
</protein>
<dbReference type="AlphaFoldDB" id="A0AAV9B7K6"/>
<evidence type="ECO:0000313" key="1">
    <source>
        <dbReference type="EMBL" id="KAK1272335.1"/>
    </source>
</evidence>
<gene>
    <name evidence="1" type="ORF">QJS04_geneDACA012655</name>
</gene>
<dbReference type="PANTHER" id="PTHR11005">
    <property type="entry name" value="LYSOSOMAL ACID LIPASE-RELATED"/>
    <property type="match status" value="1"/>
</dbReference>
<dbReference type="Gene3D" id="3.40.50.1820">
    <property type="entry name" value="alpha/beta hydrolase"/>
    <property type="match status" value="1"/>
</dbReference>
<organism evidence="1 2">
    <name type="scientific">Acorus gramineus</name>
    <name type="common">Dwarf sweet flag</name>
    <dbReference type="NCBI Taxonomy" id="55184"/>
    <lineage>
        <taxon>Eukaryota</taxon>
        <taxon>Viridiplantae</taxon>
        <taxon>Streptophyta</taxon>
        <taxon>Embryophyta</taxon>
        <taxon>Tracheophyta</taxon>
        <taxon>Spermatophyta</taxon>
        <taxon>Magnoliopsida</taxon>
        <taxon>Liliopsida</taxon>
        <taxon>Acoraceae</taxon>
        <taxon>Acorus</taxon>
    </lineage>
</organism>
<comment type="caution">
    <text evidence="1">The sequence shown here is derived from an EMBL/GenBank/DDBJ whole genome shotgun (WGS) entry which is preliminary data.</text>
</comment>
<dbReference type="FunFam" id="3.40.50.1820:FF:000126">
    <property type="entry name" value="Lipase"/>
    <property type="match status" value="1"/>
</dbReference>
<dbReference type="EMBL" id="JAUJYN010000005">
    <property type="protein sequence ID" value="KAK1272335.1"/>
    <property type="molecule type" value="Genomic_DNA"/>
</dbReference>
<name>A0AAV9B7K6_ACOGR</name>
<dbReference type="Proteomes" id="UP001179952">
    <property type="component" value="Unassembled WGS sequence"/>
</dbReference>
<evidence type="ECO:0000313" key="2">
    <source>
        <dbReference type="Proteomes" id="UP001179952"/>
    </source>
</evidence>
<keyword evidence="2" id="KW-1185">Reference proteome</keyword>
<dbReference type="InterPro" id="IPR029058">
    <property type="entry name" value="AB_hydrolase_fold"/>
</dbReference>